<protein>
    <submittedName>
        <fullName evidence="2">Uncharacterized protein</fullName>
    </submittedName>
</protein>
<organism evidence="2 3">
    <name type="scientific">Rhizophlyctis rosea</name>
    <dbReference type="NCBI Taxonomy" id="64517"/>
    <lineage>
        <taxon>Eukaryota</taxon>
        <taxon>Fungi</taxon>
        <taxon>Fungi incertae sedis</taxon>
        <taxon>Chytridiomycota</taxon>
        <taxon>Chytridiomycota incertae sedis</taxon>
        <taxon>Chytridiomycetes</taxon>
        <taxon>Rhizophlyctidales</taxon>
        <taxon>Rhizophlyctidaceae</taxon>
        <taxon>Rhizophlyctis</taxon>
    </lineage>
</organism>
<dbReference type="Proteomes" id="UP001212841">
    <property type="component" value="Unassembled WGS sequence"/>
</dbReference>
<feature type="region of interest" description="Disordered" evidence="1">
    <location>
        <begin position="1"/>
        <end position="28"/>
    </location>
</feature>
<reference evidence="2" key="1">
    <citation type="submission" date="2020-05" db="EMBL/GenBank/DDBJ databases">
        <title>Phylogenomic resolution of chytrid fungi.</title>
        <authorList>
            <person name="Stajich J.E."/>
            <person name="Amses K."/>
            <person name="Simmons R."/>
            <person name="Seto K."/>
            <person name="Myers J."/>
            <person name="Bonds A."/>
            <person name="Quandt C.A."/>
            <person name="Barry K."/>
            <person name="Liu P."/>
            <person name="Grigoriev I."/>
            <person name="Longcore J.E."/>
            <person name="James T.Y."/>
        </authorList>
    </citation>
    <scope>NUCLEOTIDE SEQUENCE</scope>
    <source>
        <strain evidence="2">JEL0318</strain>
    </source>
</reference>
<dbReference type="EMBL" id="JADGJD010002350">
    <property type="protein sequence ID" value="KAJ3033065.1"/>
    <property type="molecule type" value="Genomic_DNA"/>
</dbReference>
<keyword evidence="3" id="KW-1185">Reference proteome</keyword>
<feature type="non-terminal residue" evidence="2">
    <location>
        <position position="1"/>
    </location>
</feature>
<sequence>KFPKAEVSQSGYQSKPVAAKEVAPANSEAGKVEVQEEAVGKVMLLVCIVEVRRYAEGTD</sequence>
<name>A0AAD5S218_9FUNG</name>
<dbReference type="AlphaFoldDB" id="A0AAD5S218"/>
<accession>A0AAD5S218</accession>
<evidence type="ECO:0000256" key="1">
    <source>
        <dbReference type="SAM" id="MobiDB-lite"/>
    </source>
</evidence>
<gene>
    <name evidence="2" type="ORF">HK097_004988</name>
</gene>
<proteinExistence type="predicted"/>
<comment type="caution">
    <text evidence="2">The sequence shown here is derived from an EMBL/GenBank/DDBJ whole genome shotgun (WGS) entry which is preliminary data.</text>
</comment>
<evidence type="ECO:0000313" key="3">
    <source>
        <dbReference type="Proteomes" id="UP001212841"/>
    </source>
</evidence>
<evidence type="ECO:0000313" key="2">
    <source>
        <dbReference type="EMBL" id="KAJ3033065.1"/>
    </source>
</evidence>